<dbReference type="RefSeq" id="WP_205120565.1">
    <property type="nucleotide sequence ID" value="NZ_JAFBCM010000001.1"/>
</dbReference>
<accession>A0ABV7YA50</accession>
<evidence type="ECO:0000313" key="2">
    <source>
        <dbReference type="Proteomes" id="UP001595699"/>
    </source>
</evidence>
<evidence type="ECO:0000313" key="1">
    <source>
        <dbReference type="EMBL" id="MFC3762017.1"/>
    </source>
</evidence>
<sequence length="360" mass="39122">MSIKHLGQFEIKNASKGEVTAVFSTFNVVDKDGDVTIPGAFTDGQEVLISAYGHKVWEGALPVGKGIIRQTDSEAILDGKFFLDTDDGRNTFNVIKNVGARQEWSYGYDILDAAPGKFGGTDVQFLKQLNVTEVSPVLIGAGVNTRTLAAKSAQGQQRQQETTMSAYKRAIRPHETPVAAKAWHGVEVHESAAVGGLRHVYAWVDGDPEQKASYRFPHHENAVGPANVRACLLGIAQLNSVKGAGIPAEDRQAVYEHLAGHLRDNDSEPPELLAAPTSTMKFNDEGISVIADVSAFIDRATEVIALRSAKGRTPLSAGSADLFEWLGDELQRLKSLLDTPDEELAREYVRFVQSQLRRAS</sequence>
<keyword evidence="1" id="KW-0378">Hydrolase</keyword>
<reference evidence="2" key="1">
    <citation type="journal article" date="2019" name="Int. J. Syst. Evol. Microbiol.">
        <title>The Global Catalogue of Microorganisms (GCM) 10K type strain sequencing project: providing services to taxonomists for standard genome sequencing and annotation.</title>
        <authorList>
            <consortium name="The Broad Institute Genomics Platform"/>
            <consortium name="The Broad Institute Genome Sequencing Center for Infectious Disease"/>
            <person name="Wu L."/>
            <person name="Ma J."/>
        </authorList>
    </citation>
    <scope>NUCLEOTIDE SEQUENCE [LARGE SCALE GENOMIC DNA]</scope>
    <source>
        <strain evidence="2">CGMCC 4.7241</strain>
    </source>
</reference>
<gene>
    <name evidence="1" type="ORF">ACFOUW_14335</name>
</gene>
<name>A0ABV7YA50_9ACTN</name>
<proteinExistence type="predicted"/>
<comment type="caution">
    <text evidence="1">The sequence shown here is derived from an EMBL/GenBank/DDBJ whole genome shotgun (WGS) entry which is preliminary data.</text>
</comment>
<dbReference type="GO" id="GO:0008233">
    <property type="term" value="F:peptidase activity"/>
    <property type="evidence" value="ECO:0007669"/>
    <property type="project" value="UniProtKB-KW"/>
</dbReference>
<dbReference type="Proteomes" id="UP001595699">
    <property type="component" value="Unassembled WGS sequence"/>
</dbReference>
<keyword evidence="1" id="KW-0645">Protease</keyword>
<keyword evidence="2" id="KW-1185">Reference proteome</keyword>
<dbReference type="EMBL" id="JBHRZH010000012">
    <property type="protein sequence ID" value="MFC3762017.1"/>
    <property type="molecule type" value="Genomic_DNA"/>
</dbReference>
<protein>
    <submittedName>
        <fullName evidence="1">HK97 family phage prohead protease</fullName>
    </submittedName>
</protein>
<organism evidence="1 2">
    <name type="scientific">Tenggerimyces flavus</name>
    <dbReference type="NCBI Taxonomy" id="1708749"/>
    <lineage>
        <taxon>Bacteria</taxon>
        <taxon>Bacillati</taxon>
        <taxon>Actinomycetota</taxon>
        <taxon>Actinomycetes</taxon>
        <taxon>Propionibacteriales</taxon>
        <taxon>Nocardioidaceae</taxon>
        <taxon>Tenggerimyces</taxon>
    </lineage>
</organism>
<dbReference type="GO" id="GO:0006508">
    <property type="term" value="P:proteolysis"/>
    <property type="evidence" value="ECO:0007669"/>
    <property type="project" value="UniProtKB-KW"/>
</dbReference>